<dbReference type="EMBL" id="CP060633">
    <property type="protein sequence ID" value="QNM02226.1"/>
    <property type="molecule type" value="Genomic_DNA"/>
</dbReference>
<dbReference type="Gene3D" id="3.20.20.80">
    <property type="entry name" value="Glycosidases"/>
    <property type="match status" value="1"/>
</dbReference>
<keyword evidence="5 6" id="KW-0326">Glycosidase</keyword>
<organism evidence="7 8">
    <name type="scientific">Simiaoa sunii</name>
    <dbReference type="NCBI Taxonomy" id="2763672"/>
    <lineage>
        <taxon>Bacteria</taxon>
        <taxon>Bacillati</taxon>
        <taxon>Bacillota</taxon>
        <taxon>Clostridia</taxon>
        <taxon>Lachnospirales</taxon>
        <taxon>Lachnospiraceae</taxon>
        <taxon>Simiaoa</taxon>
    </lineage>
</organism>
<comment type="catalytic activity">
    <reaction evidence="1 6">
        <text>The enzyme specifically hydrolyzes (1-&gt;4)-beta-D-galactosidic linkages in type I arabinogalactans.</text>
        <dbReference type="EC" id="3.2.1.89"/>
    </reaction>
</comment>
<gene>
    <name evidence="7" type="ORF">H9Q77_14330</name>
</gene>
<dbReference type="RefSeq" id="WP_118548102.1">
    <property type="nucleotide sequence ID" value="NZ_CP060633.1"/>
</dbReference>
<dbReference type="PANTHER" id="PTHR34983:SF1">
    <property type="entry name" value="ARABINOGALACTAN ENDO-BETA-1,4-GALACTANASE A"/>
    <property type="match status" value="1"/>
</dbReference>
<name>A0A7G9FUJ4_9FIRM</name>
<dbReference type="InterPro" id="IPR011683">
    <property type="entry name" value="Glyco_hydro_53"/>
</dbReference>
<evidence type="ECO:0000256" key="3">
    <source>
        <dbReference type="ARBA" id="ARBA00012556"/>
    </source>
</evidence>
<dbReference type="GO" id="GO:0031218">
    <property type="term" value="F:arabinogalactan endo-1,4-beta-galactosidase activity"/>
    <property type="evidence" value="ECO:0007669"/>
    <property type="project" value="UniProtKB-EC"/>
</dbReference>
<keyword evidence="8" id="KW-1185">Reference proteome</keyword>
<dbReference type="SUPFAM" id="SSF51445">
    <property type="entry name" value="(Trans)glycosidases"/>
    <property type="match status" value="1"/>
</dbReference>
<dbReference type="AlphaFoldDB" id="A0A7G9FUJ4"/>
<keyword evidence="4 6" id="KW-0378">Hydrolase</keyword>
<accession>A0A7G9FUJ4</accession>
<protein>
    <recommendedName>
        <fullName evidence="3 6">Arabinogalactan endo-beta-1,4-galactanase</fullName>
        <ecNumber evidence="3 6">3.2.1.89</ecNumber>
    </recommendedName>
</protein>
<dbReference type="GO" id="GO:0045490">
    <property type="term" value="P:pectin catabolic process"/>
    <property type="evidence" value="ECO:0007669"/>
    <property type="project" value="TreeGrafter"/>
</dbReference>
<evidence type="ECO:0000256" key="5">
    <source>
        <dbReference type="ARBA" id="ARBA00023295"/>
    </source>
</evidence>
<dbReference type="InterPro" id="IPR017853">
    <property type="entry name" value="GH"/>
</dbReference>
<evidence type="ECO:0000256" key="2">
    <source>
        <dbReference type="ARBA" id="ARBA00010687"/>
    </source>
</evidence>
<dbReference type="GO" id="GO:0015926">
    <property type="term" value="F:glucosidase activity"/>
    <property type="evidence" value="ECO:0007669"/>
    <property type="project" value="InterPro"/>
</dbReference>
<comment type="similarity">
    <text evidence="2 6">Belongs to the glycosyl hydrolase 53 family.</text>
</comment>
<evidence type="ECO:0000256" key="6">
    <source>
        <dbReference type="RuleBase" id="RU361192"/>
    </source>
</evidence>
<dbReference type="PANTHER" id="PTHR34983">
    <property type="entry name" value="ARABINOGALACTAN ENDO-BETA-1,4-GALACTANASE A"/>
    <property type="match status" value="1"/>
</dbReference>
<evidence type="ECO:0000256" key="4">
    <source>
        <dbReference type="ARBA" id="ARBA00022801"/>
    </source>
</evidence>
<evidence type="ECO:0000256" key="1">
    <source>
        <dbReference type="ARBA" id="ARBA00001695"/>
    </source>
</evidence>
<sequence>MREDMILGVDLGWISQLESIGYQWVDINKKNIDPIQAAKEMGANTVRLRVFVNPPTYGFWIKPDREIKGHRIEGGLVMLGFCDQDSVVSMAARVKQHGMKLMVDFHYSDHFADPVFQDIPKEWTELDNTQIREKVAEHTHTVLCALKKEGIVPEYVQVGNEINNGLLFPLGSIREHPQEMVEILNCGYDAVKSVFPDTQVVTHVSAGHILEYVTEFFDVYFRYQGKTDMIGLSYYPAWFREKHKPQEFLKVLNEIHRLYGKDIVLSEIGGVDSEEEETYRLLFDTLELTDSVENHALKGMIYWEPEVNRAAVPDGYPLGAANLVEKKKLHYTKALSAYKNYRQQGG</sequence>
<reference evidence="7 8" key="1">
    <citation type="submission" date="2020-08" db="EMBL/GenBank/DDBJ databases">
        <authorList>
            <person name="Liu C."/>
            <person name="Sun Q."/>
        </authorList>
    </citation>
    <scope>NUCLEOTIDE SEQUENCE [LARGE SCALE GENOMIC DNA]</scope>
    <source>
        <strain evidence="7 8">NSJ-8</strain>
    </source>
</reference>
<evidence type="ECO:0000313" key="7">
    <source>
        <dbReference type="EMBL" id="QNM02226.1"/>
    </source>
</evidence>
<proteinExistence type="inferred from homology"/>
<evidence type="ECO:0000313" key="8">
    <source>
        <dbReference type="Proteomes" id="UP000515981"/>
    </source>
</evidence>
<dbReference type="Pfam" id="PF07745">
    <property type="entry name" value="Glyco_hydro_53"/>
    <property type="match status" value="1"/>
</dbReference>
<dbReference type="EC" id="3.2.1.89" evidence="3 6"/>
<dbReference type="Proteomes" id="UP000515981">
    <property type="component" value="Chromosome"/>
</dbReference>
<dbReference type="KEGG" id="ssun:H9Q77_14330"/>